<organism evidence="20 21">
    <name type="scientific">Halalkalibacter oceani</name>
    <dbReference type="NCBI Taxonomy" id="1653776"/>
    <lineage>
        <taxon>Bacteria</taxon>
        <taxon>Bacillati</taxon>
        <taxon>Bacillota</taxon>
        <taxon>Bacilli</taxon>
        <taxon>Bacillales</taxon>
        <taxon>Bacillaceae</taxon>
        <taxon>Halalkalibacter</taxon>
    </lineage>
</organism>
<dbReference type="RefSeq" id="WP_251221468.1">
    <property type="nucleotide sequence ID" value="NZ_JAMBOL010000001.1"/>
</dbReference>
<evidence type="ECO:0000256" key="5">
    <source>
        <dbReference type="ARBA" id="ARBA00010231"/>
    </source>
</evidence>
<dbReference type="InterPro" id="IPR005844">
    <property type="entry name" value="A-D-PHexomutase_a/b/a-I"/>
</dbReference>
<dbReference type="InterPro" id="IPR005843">
    <property type="entry name" value="A-D-PHexomutase_C"/>
</dbReference>
<dbReference type="Pfam" id="PF02878">
    <property type="entry name" value="PGM_PMM_I"/>
    <property type="match status" value="1"/>
</dbReference>
<evidence type="ECO:0000256" key="8">
    <source>
        <dbReference type="ARBA" id="ARBA00022553"/>
    </source>
</evidence>
<dbReference type="AlphaFoldDB" id="A0A9X2DM09"/>
<dbReference type="InterPro" id="IPR036900">
    <property type="entry name" value="A-D-PHexomutase_C_sf"/>
</dbReference>
<keyword evidence="10 15" id="KW-0460">Magnesium</keyword>
<keyword evidence="8" id="KW-0597">Phosphoprotein</keyword>
<evidence type="ECO:0000256" key="14">
    <source>
        <dbReference type="ARBA" id="ARBA00041467"/>
    </source>
</evidence>
<dbReference type="Pfam" id="PF02880">
    <property type="entry name" value="PGM_PMM_III"/>
    <property type="match status" value="1"/>
</dbReference>
<keyword evidence="7" id="KW-0119">Carbohydrate metabolism</keyword>
<reference evidence="20" key="1">
    <citation type="submission" date="2022-05" db="EMBL/GenBank/DDBJ databases">
        <title>Comparative Genomics of Spacecraft Associated Microbes.</title>
        <authorList>
            <person name="Tran M.T."/>
            <person name="Wright A."/>
            <person name="Seuylemezian A."/>
            <person name="Eisen J."/>
            <person name="Coil D."/>
        </authorList>
    </citation>
    <scope>NUCLEOTIDE SEQUENCE</scope>
    <source>
        <strain evidence="20">214.1.1</strain>
    </source>
</reference>
<evidence type="ECO:0000256" key="12">
    <source>
        <dbReference type="ARBA" id="ARBA00039995"/>
    </source>
</evidence>
<dbReference type="Pfam" id="PF02879">
    <property type="entry name" value="PGM_PMM_II"/>
    <property type="match status" value="1"/>
</dbReference>
<evidence type="ECO:0000313" key="21">
    <source>
        <dbReference type="Proteomes" id="UP001139179"/>
    </source>
</evidence>
<evidence type="ECO:0000259" key="16">
    <source>
        <dbReference type="Pfam" id="PF00408"/>
    </source>
</evidence>
<feature type="domain" description="Alpha-D-phosphohexomutase alpha/beta/alpha" evidence="18">
    <location>
        <begin position="210"/>
        <end position="318"/>
    </location>
</feature>
<dbReference type="Pfam" id="PF00408">
    <property type="entry name" value="PGM_PMM_IV"/>
    <property type="match status" value="1"/>
</dbReference>
<dbReference type="Gene3D" id="3.40.120.10">
    <property type="entry name" value="Alpha-D-Glucose-1,6-Bisphosphate, subunit A, domain 3"/>
    <property type="match status" value="3"/>
</dbReference>
<evidence type="ECO:0000259" key="17">
    <source>
        <dbReference type="Pfam" id="PF02878"/>
    </source>
</evidence>
<dbReference type="GO" id="GO:0008973">
    <property type="term" value="F:phosphopentomutase activity"/>
    <property type="evidence" value="ECO:0007669"/>
    <property type="project" value="TreeGrafter"/>
</dbReference>
<evidence type="ECO:0000256" key="3">
    <source>
        <dbReference type="ARBA" id="ARBA00005164"/>
    </source>
</evidence>
<dbReference type="InterPro" id="IPR005841">
    <property type="entry name" value="Alpha-D-phosphohexomutase_SF"/>
</dbReference>
<dbReference type="GO" id="GO:0006166">
    <property type="term" value="P:purine ribonucleoside salvage"/>
    <property type="evidence" value="ECO:0007669"/>
    <property type="project" value="TreeGrafter"/>
</dbReference>
<dbReference type="SUPFAM" id="SSF53738">
    <property type="entry name" value="Phosphoglucomutase, first 3 domains"/>
    <property type="match status" value="3"/>
</dbReference>
<keyword evidence="9 15" id="KW-0479">Metal-binding</keyword>
<keyword evidence="7" id="KW-0313">Glucose metabolism</keyword>
<keyword evidence="11" id="KW-0413">Isomerase</keyword>
<protein>
    <recommendedName>
        <fullName evidence="12">Phosphoglucomutase</fullName>
        <ecNumber evidence="6">5.4.2.2</ecNumber>
    </recommendedName>
    <alternativeName>
        <fullName evidence="14">Alpha-phosphoglucomutase</fullName>
    </alternativeName>
    <alternativeName>
        <fullName evidence="13">Glucose phosphomutase</fullName>
    </alternativeName>
</protein>
<dbReference type="Proteomes" id="UP001139179">
    <property type="component" value="Unassembled WGS sequence"/>
</dbReference>
<evidence type="ECO:0000256" key="1">
    <source>
        <dbReference type="ARBA" id="ARBA00000443"/>
    </source>
</evidence>
<evidence type="ECO:0000256" key="11">
    <source>
        <dbReference type="ARBA" id="ARBA00023235"/>
    </source>
</evidence>
<comment type="similarity">
    <text evidence="5 15">Belongs to the phosphohexose mutase family.</text>
</comment>
<dbReference type="PANTHER" id="PTHR45745:SF1">
    <property type="entry name" value="PHOSPHOGLUCOMUTASE 2B-RELATED"/>
    <property type="match status" value="1"/>
</dbReference>
<evidence type="ECO:0000256" key="15">
    <source>
        <dbReference type="RuleBase" id="RU004326"/>
    </source>
</evidence>
<dbReference type="GO" id="GO:0006006">
    <property type="term" value="P:glucose metabolic process"/>
    <property type="evidence" value="ECO:0007669"/>
    <property type="project" value="UniProtKB-KW"/>
</dbReference>
<comment type="caution">
    <text evidence="20">The sequence shown here is derived from an EMBL/GenBank/DDBJ whole genome shotgun (WGS) entry which is preliminary data.</text>
</comment>
<evidence type="ECO:0000256" key="7">
    <source>
        <dbReference type="ARBA" id="ARBA00022526"/>
    </source>
</evidence>
<dbReference type="InterPro" id="IPR005845">
    <property type="entry name" value="A-D-PHexomutase_a/b/a-II"/>
</dbReference>
<evidence type="ECO:0000256" key="13">
    <source>
        <dbReference type="ARBA" id="ARBA00041398"/>
    </source>
</evidence>
<dbReference type="InterPro" id="IPR016055">
    <property type="entry name" value="A-D-PHexomutase_a/b/a-I/II/III"/>
</dbReference>
<keyword evidence="21" id="KW-1185">Reference proteome</keyword>
<dbReference type="Gene3D" id="3.30.310.50">
    <property type="entry name" value="Alpha-D-phosphohexomutase, C-terminal domain"/>
    <property type="match status" value="1"/>
</dbReference>
<dbReference type="InterPro" id="IPR016066">
    <property type="entry name" value="A-D-PHexomutase_CS"/>
</dbReference>
<dbReference type="InterPro" id="IPR005846">
    <property type="entry name" value="A-D-PHexomutase_a/b/a-III"/>
</dbReference>
<evidence type="ECO:0000259" key="18">
    <source>
        <dbReference type="Pfam" id="PF02879"/>
    </source>
</evidence>
<name>A0A9X2DM09_9BACI</name>
<sequence length="578" mass="64481">MEWKEQYEKWSSFSGLEPEMSEALAQLAGKEEELEDCFYKHLEFGTGGMRGELGPGPNRLNRYTVRRAAEGLARFLTAKGAVAQERGVVIAYDSRHQSKEFAMEAALTLGRHRIRTYLFKELRPTPELSFAVRYLKAEAGIMITASHNPPQYNGFKMYGPDGGQLPPGPADELVRCVHEVENELAIEVTDELEMKEKQLLRMIGADVDAAYLEQVKSLIVQPGLVKEWSGQLKIIFTPLHGAANLLVQRAFAESGFSGLTVVAEQQLPDPEFSTVVSPNPEEEQAFAMAIEYGKKEQAELLLATDPDGDRMGVAVRDGSGDYSCLSGNQIGALLLDYLLSEKKRQQRLPANGAVIKTIVTSEFGRAIADSYDITTLDTLTGFKFIAEKIKEFEQTGEHTFLFGYEESYGFLIGDFVRDKDAVQSCLLTAELAAFYKARQMSLYEGLHALYEKHGYFEESLTSVTLKGKSGLEKMAGILDAFRQSPPDFIAEKRVTTIEDYEALSALNPLTGETANLDYPRSNVLKYKLEDGSWFCVRPSGTEPKIKFYFGVKGTSAADSRRRLKTLQDEVLERVEGFR</sequence>
<dbReference type="EC" id="5.4.2.2" evidence="6"/>
<evidence type="ECO:0000259" key="19">
    <source>
        <dbReference type="Pfam" id="PF02880"/>
    </source>
</evidence>
<comment type="pathway">
    <text evidence="4">Lipid metabolism.</text>
</comment>
<evidence type="ECO:0000256" key="2">
    <source>
        <dbReference type="ARBA" id="ARBA00001946"/>
    </source>
</evidence>
<dbReference type="CDD" id="cd05799">
    <property type="entry name" value="PGM2"/>
    <property type="match status" value="1"/>
</dbReference>
<feature type="domain" description="Alpha-D-phosphohexomutase alpha/beta/alpha" evidence="19">
    <location>
        <begin position="327"/>
        <end position="452"/>
    </location>
</feature>
<dbReference type="EMBL" id="JAMBOL010000001">
    <property type="protein sequence ID" value="MCM3712592.1"/>
    <property type="molecule type" value="Genomic_DNA"/>
</dbReference>
<evidence type="ECO:0000256" key="9">
    <source>
        <dbReference type="ARBA" id="ARBA00022723"/>
    </source>
</evidence>
<evidence type="ECO:0000256" key="6">
    <source>
        <dbReference type="ARBA" id="ARBA00012728"/>
    </source>
</evidence>
<evidence type="ECO:0000256" key="4">
    <source>
        <dbReference type="ARBA" id="ARBA00005189"/>
    </source>
</evidence>
<dbReference type="GO" id="GO:0004614">
    <property type="term" value="F:phosphoglucomutase activity"/>
    <property type="evidence" value="ECO:0007669"/>
    <property type="project" value="UniProtKB-EC"/>
</dbReference>
<dbReference type="PROSITE" id="PS00710">
    <property type="entry name" value="PGM_PMM"/>
    <property type="match status" value="1"/>
</dbReference>
<dbReference type="SUPFAM" id="SSF55957">
    <property type="entry name" value="Phosphoglucomutase, C-terminal domain"/>
    <property type="match status" value="1"/>
</dbReference>
<gene>
    <name evidence="20" type="ORF">M3202_00725</name>
</gene>
<feature type="domain" description="Alpha-D-phosphohexomutase alpha/beta/alpha" evidence="17">
    <location>
        <begin position="43"/>
        <end position="181"/>
    </location>
</feature>
<comment type="pathway">
    <text evidence="3">Glycolipid metabolism; diglucosyl-diacylglycerol biosynthesis.</text>
</comment>
<accession>A0A9X2DM09</accession>
<comment type="cofactor">
    <cofactor evidence="2">
        <name>Mg(2+)</name>
        <dbReference type="ChEBI" id="CHEBI:18420"/>
    </cofactor>
</comment>
<evidence type="ECO:0000313" key="20">
    <source>
        <dbReference type="EMBL" id="MCM3712592.1"/>
    </source>
</evidence>
<proteinExistence type="inferred from homology"/>
<dbReference type="PANTHER" id="PTHR45745">
    <property type="entry name" value="PHOSPHOMANNOMUTASE 45A"/>
    <property type="match status" value="1"/>
</dbReference>
<dbReference type="PRINTS" id="PR00509">
    <property type="entry name" value="PGMPMM"/>
</dbReference>
<feature type="domain" description="Alpha-D-phosphohexomutase C-terminal" evidence="16">
    <location>
        <begin position="509"/>
        <end position="557"/>
    </location>
</feature>
<dbReference type="GO" id="GO:0000287">
    <property type="term" value="F:magnesium ion binding"/>
    <property type="evidence" value="ECO:0007669"/>
    <property type="project" value="InterPro"/>
</dbReference>
<comment type="catalytic activity">
    <reaction evidence="1">
        <text>alpha-D-glucose 1-phosphate = alpha-D-glucose 6-phosphate</text>
        <dbReference type="Rhea" id="RHEA:23536"/>
        <dbReference type="ChEBI" id="CHEBI:58225"/>
        <dbReference type="ChEBI" id="CHEBI:58601"/>
        <dbReference type="EC" id="5.4.2.2"/>
    </reaction>
</comment>
<evidence type="ECO:0000256" key="10">
    <source>
        <dbReference type="ARBA" id="ARBA00022842"/>
    </source>
</evidence>